<evidence type="ECO:0000259" key="2">
    <source>
        <dbReference type="Pfam" id="PF00534"/>
    </source>
</evidence>
<keyword evidence="1" id="KW-0732">Signal</keyword>
<dbReference type="eggNOG" id="COG0438">
    <property type="taxonomic scope" value="Bacteria"/>
</dbReference>
<keyword evidence="4" id="KW-1185">Reference proteome</keyword>
<feature type="chain" id="PRO_5003091087" description="Glycosyl transferase family 1 domain-containing protein" evidence="1">
    <location>
        <begin position="21"/>
        <end position="328"/>
    </location>
</feature>
<organism evidence="3 4">
    <name type="scientific">Waddlia chondrophila (strain ATCC VR-1470 / WSU 86-1044)</name>
    <dbReference type="NCBI Taxonomy" id="716544"/>
    <lineage>
        <taxon>Bacteria</taxon>
        <taxon>Pseudomonadati</taxon>
        <taxon>Chlamydiota</taxon>
        <taxon>Chlamydiia</taxon>
        <taxon>Parachlamydiales</taxon>
        <taxon>Waddliaceae</taxon>
        <taxon>Waddlia</taxon>
    </lineage>
</organism>
<evidence type="ECO:0000313" key="4">
    <source>
        <dbReference type="Proteomes" id="UP000001505"/>
    </source>
</evidence>
<evidence type="ECO:0000256" key="1">
    <source>
        <dbReference type="SAM" id="SignalP"/>
    </source>
</evidence>
<reference evidence="3 4" key="1">
    <citation type="journal article" date="2010" name="PLoS ONE">
        <title>The Waddlia genome: a window into chlamydial biology.</title>
        <authorList>
            <person name="Bertelli C."/>
            <person name="Collyn F."/>
            <person name="Croxatto A."/>
            <person name="Ruckert C."/>
            <person name="Polkinghorne A."/>
            <person name="Kebbi-Beghdadi C."/>
            <person name="Goesmann A."/>
            <person name="Vaughan L."/>
            <person name="Greub G."/>
        </authorList>
    </citation>
    <scope>NUCLEOTIDE SEQUENCE [LARGE SCALE GENOMIC DNA]</scope>
    <source>
        <strain evidence="4">ATCC VR-1470 / WSU 86-1044</strain>
    </source>
</reference>
<dbReference type="HOGENOM" id="CLU_071511_0_0_0"/>
<dbReference type="KEGG" id="wch:wcw_1448"/>
<evidence type="ECO:0000313" key="3">
    <source>
        <dbReference type="EMBL" id="ADI38797.1"/>
    </source>
</evidence>
<dbReference type="OrthoDB" id="654660at2"/>
<proteinExistence type="predicted"/>
<dbReference type="EMBL" id="CP001928">
    <property type="protein sequence ID" value="ADI38797.1"/>
    <property type="molecule type" value="Genomic_DNA"/>
</dbReference>
<dbReference type="Proteomes" id="UP000001505">
    <property type="component" value="Chromosome"/>
</dbReference>
<dbReference type="SUPFAM" id="SSF53756">
    <property type="entry name" value="UDP-Glycosyltransferase/glycogen phosphorylase"/>
    <property type="match status" value="1"/>
</dbReference>
<dbReference type="Gene3D" id="3.40.50.2000">
    <property type="entry name" value="Glycogen Phosphorylase B"/>
    <property type="match status" value="1"/>
</dbReference>
<gene>
    <name evidence="3" type="ordered locus">wcw_1448</name>
</gene>
<dbReference type="AlphaFoldDB" id="D6YRV2"/>
<dbReference type="GO" id="GO:0016757">
    <property type="term" value="F:glycosyltransferase activity"/>
    <property type="evidence" value="ECO:0007669"/>
    <property type="project" value="InterPro"/>
</dbReference>
<dbReference type="Pfam" id="PF00534">
    <property type="entry name" value="Glycos_transf_1"/>
    <property type="match status" value="1"/>
</dbReference>
<dbReference type="STRING" id="716544.wcw_1448"/>
<feature type="signal peptide" evidence="1">
    <location>
        <begin position="1"/>
        <end position="20"/>
    </location>
</feature>
<protein>
    <recommendedName>
        <fullName evidence="2">Glycosyl transferase family 1 domain-containing protein</fullName>
    </recommendedName>
</protein>
<dbReference type="CAZy" id="GT4">
    <property type="family name" value="Glycosyltransferase Family 4"/>
</dbReference>
<feature type="domain" description="Glycosyl transferase family 1" evidence="2">
    <location>
        <begin position="197"/>
        <end position="269"/>
    </location>
</feature>
<name>D6YRV2_WADCW</name>
<dbReference type="InterPro" id="IPR001296">
    <property type="entry name" value="Glyco_trans_1"/>
</dbReference>
<sequence>MKFTLLPFCLFVFAMLPATSILEEAPPLTINLFCELNNHGLSADAAVLDEALTAQGCRVRRVDRKDREVLCADINIFCEKMYAEHFKKAKKNWLIPNPEWFFNQSLKGLSRIDLILCRTKEVERIFNELGMKTYFLGFTSLDCFRSDAIKKADQYLHLAGNSPLKGTAAIVKTWKANKNFPLLVVISKRTPPASITSNIKWKGRYVEREELLDDLNESLVHLCLSETEGFGHYISEAMSCGSIVVTTDAPPMNEFIEDSRFLVPYQSVKAEGLATLYRVSSRSIEEKIREIAQLSSDELKAAGEANRQRYLEMKKNFEENLRQLIDSV</sequence>
<accession>D6YRV2</accession>